<organism evidence="1 2">
    <name type="scientific">Staphylococcus phage CF5</name>
    <dbReference type="NCBI Taxonomy" id="3113739"/>
    <lineage>
        <taxon>Viruses</taxon>
        <taxon>Duplodnaviria</taxon>
        <taxon>Heunggongvirae</taxon>
        <taxon>Uroviricota</taxon>
        <taxon>Caudoviricetes</taxon>
        <taxon>Herelleviridae</taxon>
        <taxon>Twortvirinae</taxon>
        <taxon>Silviavirus</taxon>
    </lineage>
</organism>
<evidence type="ECO:0000313" key="1">
    <source>
        <dbReference type="EMBL" id="WRW34747.1"/>
    </source>
</evidence>
<accession>A0AAX4J7X2</accession>
<dbReference type="Proteomes" id="UP001432109">
    <property type="component" value="Segment"/>
</dbReference>
<protein>
    <submittedName>
        <fullName evidence="1">Uncharacterized protein</fullName>
    </submittedName>
</protein>
<dbReference type="EMBL" id="PP034390">
    <property type="protein sequence ID" value="WRW34747.1"/>
    <property type="molecule type" value="Genomic_DNA"/>
</dbReference>
<name>A0AAX4J7X2_9CAUD</name>
<evidence type="ECO:0000313" key="2">
    <source>
        <dbReference type="Proteomes" id="UP001432109"/>
    </source>
</evidence>
<reference evidence="1" key="1">
    <citation type="submission" date="2023-12" db="EMBL/GenBank/DDBJ databases">
        <title>Isolation and Characterisation of Novel Lytic Bacteriophages for therapeutic applications in Prosthetic Joint Infections.</title>
        <authorList>
            <person name="Burton N."/>
            <person name="Melo L.D.R."/>
            <person name="Pearce B."/>
            <person name="Tadesse M.D."/>
            <person name="Vryonis E."/>
            <person name="Sagona A."/>
        </authorList>
    </citation>
    <scope>NUCLEOTIDE SEQUENCE</scope>
</reference>
<gene>
    <name evidence="1" type="ORF">CF5_0172</name>
</gene>
<proteinExistence type="predicted"/>
<sequence length="73" mass="8877">MRQEDLNNFYYYVDNEKINATRLAGELQPILQGHSSWYARKKIKQQFGRKEARKFKKYYNKALKGVIKNEQKY</sequence>